<accession>A0A0C9V5R9</accession>
<keyword evidence="3" id="KW-1185">Reference proteome</keyword>
<feature type="compositionally biased region" description="Basic and acidic residues" evidence="1">
    <location>
        <begin position="64"/>
        <end position="78"/>
    </location>
</feature>
<dbReference type="HOGENOM" id="CLU_402339_0_0_1"/>
<organism evidence="2 3">
    <name type="scientific">Sphaerobolus stellatus (strain SS14)</name>
    <dbReference type="NCBI Taxonomy" id="990650"/>
    <lineage>
        <taxon>Eukaryota</taxon>
        <taxon>Fungi</taxon>
        <taxon>Dikarya</taxon>
        <taxon>Basidiomycota</taxon>
        <taxon>Agaricomycotina</taxon>
        <taxon>Agaricomycetes</taxon>
        <taxon>Phallomycetidae</taxon>
        <taxon>Geastrales</taxon>
        <taxon>Sphaerobolaceae</taxon>
        <taxon>Sphaerobolus</taxon>
    </lineage>
</organism>
<evidence type="ECO:0000313" key="3">
    <source>
        <dbReference type="Proteomes" id="UP000054279"/>
    </source>
</evidence>
<feature type="compositionally biased region" description="Basic and acidic residues" evidence="1">
    <location>
        <begin position="23"/>
        <end position="33"/>
    </location>
</feature>
<name>A0A0C9V5R9_SPHS4</name>
<sequence>MPPRVTKKNPNGLAPPRTTRASSKRDVVDHVSADDQPGEDTTTVTRRSSKPTVQGYRKNSAQKAAEEKELQAKGAEEARGAAKTLELLNITRDPPGQPLRGILKKPGSTVGFTGIEEEIEDFDEEAAEDLSGSTSNGGNNGSKGTAAVPVTPRKGLSGSFPHSSPSLPPTPKVIWKASGTRSVSFSIIDPTGQHQSSLVQVRIPIYKRAVSGNNGYVALTLETLQSIVEINPSFMAREGDVSRVEGKGLQIQMGCGKKIVKDSDNVKEQRMRQAQFIPLEWDQAIGLCGTFAWATIAMDKLITSSITTQPMPTAQRPAMATQPVVTQLVSDIVPEVHPQDSNLHQPIQSVGEQSSPPQCEPSEADAVDVDMSSFNGFASDTYDDFSSFAGFASDPYDGTGMTIEPQGDVVVASAPVEDDPWLMVPAATPGTSAATAPLPCATPGASLVEWLRVAFDVQLPASGATNAMVAIVRARAIRGLCLAMETRGWSTASGPRKWSYVVKEEGPFKGQLVNKQVLSLIVNVGRSTFDSDRNLLDRAEQRKDIWLQGDTTGVLKDHYGDLGPSKLESILKKGETVAEPHPVIIASAHNRKAAAHHHIEQSSKKLKHANAPGPKKKLKTKHDQKQDRVQRMNKTRRLEAEEVNNEEEEEEEETVVNINGKRRRVVILDSDVGEELDSSDLDAQ</sequence>
<proteinExistence type="predicted"/>
<evidence type="ECO:0000313" key="2">
    <source>
        <dbReference type="EMBL" id="KIJ42279.1"/>
    </source>
</evidence>
<feature type="compositionally biased region" description="Polar residues" evidence="1">
    <location>
        <begin position="339"/>
        <end position="357"/>
    </location>
</feature>
<dbReference type="Proteomes" id="UP000054279">
    <property type="component" value="Unassembled WGS sequence"/>
</dbReference>
<reference evidence="2 3" key="1">
    <citation type="submission" date="2014-06" db="EMBL/GenBank/DDBJ databases">
        <title>Evolutionary Origins and Diversification of the Mycorrhizal Mutualists.</title>
        <authorList>
            <consortium name="DOE Joint Genome Institute"/>
            <consortium name="Mycorrhizal Genomics Consortium"/>
            <person name="Kohler A."/>
            <person name="Kuo A."/>
            <person name="Nagy L.G."/>
            <person name="Floudas D."/>
            <person name="Copeland A."/>
            <person name="Barry K.W."/>
            <person name="Cichocki N."/>
            <person name="Veneault-Fourrey C."/>
            <person name="LaButti K."/>
            <person name="Lindquist E.A."/>
            <person name="Lipzen A."/>
            <person name="Lundell T."/>
            <person name="Morin E."/>
            <person name="Murat C."/>
            <person name="Riley R."/>
            <person name="Ohm R."/>
            <person name="Sun H."/>
            <person name="Tunlid A."/>
            <person name="Henrissat B."/>
            <person name="Grigoriev I.V."/>
            <person name="Hibbett D.S."/>
            <person name="Martin F."/>
        </authorList>
    </citation>
    <scope>NUCLEOTIDE SEQUENCE [LARGE SCALE GENOMIC DNA]</scope>
    <source>
        <strain evidence="2 3">SS14</strain>
    </source>
</reference>
<evidence type="ECO:0000256" key="1">
    <source>
        <dbReference type="SAM" id="MobiDB-lite"/>
    </source>
</evidence>
<feature type="compositionally biased region" description="Basic and acidic residues" evidence="1">
    <location>
        <begin position="621"/>
        <end position="640"/>
    </location>
</feature>
<feature type="region of interest" description="Disordered" evidence="1">
    <location>
        <begin position="125"/>
        <end position="167"/>
    </location>
</feature>
<feature type="compositionally biased region" description="Acidic residues" evidence="1">
    <location>
        <begin position="641"/>
        <end position="654"/>
    </location>
</feature>
<dbReference type="AlphaFoldDB" id="A0A0C9V5R9"/>
<feature type="compositionally biased region" description="Basic residues" evidence="1">
    <location>
        <begin position="604"/>
        <end position="620"/>
    </location>
</feature>
<feature type="region of interest" description="Disordered" evidence="1">
    <location>
        <begin position="338"/>
        <end position="363"/>
    </location>
</feature>
<feature type="compositionally biased region" description="Polar residues" evidence="1">
    <location>
        <begin position="39"/>
        <end position="52"/>
    </location>
</feature>
<protein>
    <submittedName>
        <fullName evidence="2">Uncharacterized protein</fullName>
    </submittedName>
</protein>
<feature type="region of interest" description="Disordered" evidence="1">
    <location>
        <begin position="591"/>
        <end position="663"/>
    </location>
</feature>
<feature type="region of interest" description="Disordered" evidence="1">
    <location>
        <begin position="1"/>
        <end position="78"/>
    </location>
</feature>
<gene>
    <name evidence="2" type="ORF">M422DRAFT_780067</name>
</gene>
<dbReference type="EMBL" id="KN837131">
    <property type="protein sequence ID" value="KIJ42279.1"/>
    <property type="molecule type" value="Genomic_DNA"/>
</dbReference>